<dbReference type="SMART" id="SM00353">
    <property type="entry name" value="HLH"/>
    <property type="match status" value="1"/>
</dbReference>
<dbReference type="GO" id="GO:0005634">
    <property type="term" value="C:nucleus"/>
    <property type="evidence" value="ECO:0007669"/>
    <property type="project" value="UniProtKB-SubCell"/>
</dbReference>
<evidence type="ECO:0000313" key="7">
    <source>
        <dbReference type="EMBL" id="KAF9686123.1"/>
    </source>
</evidence>
<keyword evidence="3" id="KW-0804">Transcription</keyword>
<dbReference type="EMBL" id="JADGMS010000003">
    <property type="protein sequence ID" value="KAF9686123.1"/>
    <property type="molecule type" value="Genomic_DNA"/>
</dbReference>
<feature type="domain" description="BHLH" evidence="6">
    <location>
        <begin position="166"/>
        <end position="216"/>
    </location>
</feature>
<dbReference type="Pfam" id="PF00010">
    <property type="entry name" value="HLH"/>
    <property type="match status" value="1"/>
</dbReference>
<dbReference type="GO" id="GO:0003700">
    <property type="term" value="F:DNA-binding transcription factor activity"/>
    <property type="evidence" value="ECO:0007669"/>
    <property type="project" value="TreeGrafter"/>
</dbReference>
<reference evidence="7 8" key="1">
    <citation type="submission" date="2020-10" db="EMBL/GenBank/DDBJ databases">
        <title>Plant Genome Project.</title>
        <authorList>
            <person name="Zhang R.-G."/>
        </authorList>
    </citation>
    <scope>NUCLEOTIDE SEQUENCE [LARGE SCALE GENOMIC DNA]</scope>
    <source>
        <strain evidence="7">FAFU-HL-1</strain>
        <tissue evidence="7">Leaf</tissue>
    </source>
</reference>
<evidence type="ECO:0000256" key="4">
    <source>
        <dbReference type="ARBA" id="ARBA00023242"/>
    </source>
</evidence>
<comment type="caution">
    <text evidence="7">The sequence shown here is derived from an EMBL/GenBank/DDBJ whole genome shotgun (WGS) entry which is preliminary data.</text>
</comment>
<proteinExistence type="predicted"/>
<protein>
    <recommendedName>
        <fullName evidence="6">BHLH domain-containing protein</fullName>
    </recommendedName>
</protein>
<feature type="region of interest" description="Disordered" evidence="5">
    <location>
        <begin position="106"/>
        <end position="148"/>
    </location>
</feature>
<dbReference type="InterPro" id="IPR024097">
    <property type="entry name" value="bHLH_ZIP_TF"/>
</dbReference>
<accession>A0A835N4I7</accession>
<organism evidence="7 8">
    <name type="scientific">Salix dunnii</name>
    <dbReference type="NCBI Taxonomy" id="1413687"/>
    <lineage>
        <taxon>Eukaryota</taxon>
        <taxon>Viridiplantae</taxon>
        <taxon>Streptophyta</taxon>
        <taxon>Embryophyta</taxon>
        <taxon>Tracheophyta</taxon>
        <taxon>Spermatophyta</taxon>
        <taxon>Magnoliopsida</taxon>
        <taxon>eudicotyledons</taxon>
        <taxon>Gunneridae</taxon>
        <taxon>Pentapetalae</taxon>
        <taxon>rosids</taxon>
        <taxon>fabids</taxon>
        <taxon>Malpighiales</taxon>
        <taxon>Salicaceae</taxon>
        <taxon>Saliceae</taxon>
        <taxon>Salix</taxon>
    </lineage>
</organism>
<name>A0A835N4I7_9ROSI</name>
<evidence type="ECO:0000256" key="1">
    <source>
        <dbReference type="ARBA" id="ARBA00004123"/>
    </source>
</evidence>
<comment type="subcellular location">
    <subcellularLocation>
        <location evidence="1">Nucleus</location>
    </subcellularLocation>
</comment>
<evidence type="ECO:0000256" key="5">
    <source>
        <dbReference type="SAM" id="MobiDB-lite"/>
    </source>
</evidence>
<evidence type="ECO:0000256" key="2">
    <source>
        <dbReference type="ARBA" id="ARBA00023015"/>
    </source>
</evidence>
<evidence type="ECO:0000256" key="3">
    <source>
        <dbReference type="ARBA" id="ARBA00023163"/>
    </source>
</evidence>
<dbReference type="PANTHER" id="PTHR12565:SF465">
    <property type="entry name" value="TRANSCRIPTION FACTOR BHLH49-LIKE"/>
    <property type="match status" value="1"/>
</dbReference>
<dbReference type="InterPro" id="IPR036638">
    <property type="entry name" value="HLH_DNA-bd_sf"/>
</dbReference>
<dbReference type="OrthoDB" id="1928604at2759"/>
<dbReference type="Proteomes" id="UP000657918">
    <property type="component" value="Unassembled WGS sequence"/>
</dbReference>
<keyword evidence="8" id="KW-1185">Reference proteome</keyword>
<dbReference type="PROSITE" id="PS50888">
    <property type="entry name" value="BHLH"/>
    <property type="match status" value="1"/>
</dbReference>
<dbReference type="GO" id="GO:0046983">
    <property type="term" value="F:protein dimerization activity"/>
    <property type="evidence" value="ECO:0007669"/>
    <property type="project" value="InterPro"/>
</dbReference>
<dbReference type="AlphaFoldDB" id="A0A835N4I7"/>
<feature type="compositionally biased region" description="Basic residues" evidence="5">
    <location>
        <begin position="136"/>
        <end position="148"/>
    </location>
</feature>
<gene>
    <name evidence="7" type="ORF">SADUNF_Sadunf03G0125500</name>
</gene>
<evidence type="ECO:0000259" key="6">
    <source>
        <dbReference type="PROSITE" id="PS50888"/>
    </source>
</evidence>
<keyword evidence="2" id="KW-0805">Transcription regulation</keyword>
<sequence>MAGFSYQQHHHAPVAKEFQHDSNTIESGTLFSPNFPHECLQASPLNAEMIFETIHDDDNSSAKVPFISTTDHSSTIVRHNSSSSRVVDLQYCEENRYSQEMTPTLWQSRRHSSPTIKLKRESSVQKLKPDSSVSRNAKRVRPAKKQKKVPVELPTGCVHVRARRGEATDSHSLAERVRRQKISSKMKLLQSLVPGCDKITGKALVLDEIIRYVQSLKDRVQSFEAQLNLINGAFINEFEVNFNTETQAWQELFSSELQLPSILDSGSSLLPSDVEQTDVPAALLQPYLKHY</sequence>
<feature type="compositionally biased region" description="Basic and acidic residues" evidence="5">
    <location>
        <begin position="118"/>
        <end position="129"/>
    </location>
</feature>
<dbReference type="InterPro" id="IPR011598">
    <property type="entry name" value="bHLH_dom"/>
</dbReference>
<dbReference type="SUPFAM" id="SSF47459">
    <property type="entry name" value="HLH, helix-loop-helix DNA-binding domain"/>
    <property type="match status" value="1"/>
</dbReference>
<evidence type="ECO:0000313" key="8">
    <source>
        <dbReference type="Proteomes" id="UP000657918"/>
    </source>
</evidence>
<dbReference type="PANTHER" id="PTHR12565">
    <property type="entry name" value="STEROL REGULATORY ELEMENT-BINDING PROTEIN"/>
    <property type="match status" value="1"/>
</dbReference>
<dbReference type="Gene3D" id="4.10.280.10">
    <property type="entry name" value="Helix-loop-helix DNA-binding domain"/>
    <property type="match status" value="1"/>
</dbReference>
<keyword evidence="4" id="KW-0539">Nucleus</keyword>